<feature type="domain" description="ABC transmembrane type-1" evidence="11">
    <location>
        <begin position="76"/>
        <end position="306"/>
    </location>
</feature>
<protein>
    <recommendedName>
        <fullName evidence="10">Phosphate transport system permease protein</fullName>
    </recommendedName>
</protein>
<gene>
    <name evidence="12" type="primary">pstC</name>
    <name evidence="12" type="ORF">QJV27_05310</name>
</gene>
<comment type="caution">
    <text evidence="12">The sequence shown here is derived from an EMBL/GenBank/DDBJ whole genome shotgun (WGS) entry which is preliminary data.</text>
</comment>
<keyword evidence="6 9" id="KW-0812">Transmembrane</keyword>
<organism evidence="12 13">
    <name type="scientific">Commensalibacter oyaizuii</name>
    <dbReference type="NCBI Taxonomy" id="3043873"/>
    <lineage>
        <taxon>Bacteria</taxon>
        <taxon>Pseudomonadati</taxon>
        <taxon>Pseudomonadota</taxon>
        <taxon>Alphaproteobacteria</taxon>
        <taxon>Acetobacterales</taxon>
        <taxon>Acetobacteraceae</taxon>
    </lineage>
</organism>
<dbReference type="NCBIfam" id="TIGR02138">
    <property type="entry name" value="phosphate_pstC"/>
    <property type="match status" value="1"/>
</dbReference>
<comment type="function">
    <text evidence="10">Part of the binding-protein-dependent transport system for phosphate; probably responsible for the translocation of the substrate across the membrane.</text>
</comment>
<dbReference type="PANTHER" id="PTHR30425:SF1">
    <property type="entry name" value="PHOSPHATE TRANSPORT SYSTEM PERMEASE PROTEIN PSTC"/>
    <property type="match status" value="1"/>
</dbReference>
<evidence type="ECO:0000256" key="4">
    <source>
        <dbReference type="ARBA" id="ARBA00022475"/>
    </source>
</evidence>
<comment type="subcellular location">
    <subcellularLocation>
        <location evidence="10">Cell inner membrane</location>
        <topology evidence="10">Multi-pass membrane protein</topology>
    </subcellularLocation>
    <subcellularLocation>
        <location evidence="1 9">Cell membrane</location>
        <topology evidence="1 9">Multi-pass membrane protein</topology>
    </subcellularLocation>
</comment>
<evidence type="ECO:0000313" key="13">
    <source>
        <dbReference type="Proteomes" id="UP001431634"/>
    </source>
</evidence>
<evidence type="ECO:0000256" key="1">
    <source>
        <dbReference type="ARBA" id="ARBA00004651"/>
    </source>
</evidence>
<dbReference type="InterPro" id="IPR000515">
    <property type="entry name" value="MetI-like"/>
</dbReference>
<evidence type="ECO:0000256" key="5">
    <source>
        <dbReference type="ARBA" id="ARBA00022592"/>
    </source>
</evidence>
<keyword evidence="4" id="KW-1003">Cell membrane</keyword>
<dbReference type="EMBL" id="JASBAO010000001">
    <property type="protein sequence ID" value="MDI2090797.1"/>
    <property type="molecule type" value="Genomic_DNA"/>
</dbReference>
<proteinExistence type="inferred from homology"/>
<keyword evidence="10" id="KW-0997">Cell inner membrane</keyword>
<comment type="caution">
    <text evidence="10">Lacks conserved residue(s) required for the propagation of feature annotation.</text>
</comment>
<feature type="transmembrane region" description="Helical" evidence="9">
    <location>
        <begin position="288"/>
        <end position="310"/>
    </location>
</feature>
<dbReference type="RefSeq" id="WP_281447917.1">
    <property type="nucleotide sequence ID" value="NZ_JASBAO010000001.1"/>
</dbReference>
<dbReference type="SUPFAM" id="SSF161098">
    <property type="entry name" value="MetI-like"/>
    <property type="match status" value="1"/>
</dbReference>
<dbReference type="InterPro" id="IPR011864">
    <property type="entry name" value="Phosphate_PstC"/>
</dbReference>
<evidence type="ECO:0000256" key="6">
    <source>
        <dbReference type="ARBA" id="ARBA00022692"/>
    </source>
</evidence>
<dbReference type="CDD" id="cd06261">
    <property type="entry name" value="TM_PBP2"/>
    <property type="match status" value="1"/>
</dbReference>
<keyword evidence="13" id="KW-1185">Reference proteome</keyword>
<evidence type="ECO:0000256" key="10">
    <source>
        <dbReference type="RuleBase" id="RU363054"/>
    </source>
</evidence>
<comment type="similarity">
    <text evidence="2 10">Belongs to the binding-protein-dependent transport system permease family. CysTW subfamily.</text>
</comment>
<keyword evidence="8 9" id="KW-0472">Membrane</keyword>
<name>A0ABT6Q116_9PROT</name>
<accession>A0ABT6Q116</accession>
<reference evidence="12" key="1">
    <citation type="submission" date="2023-05" db="EMBL/GenBank/DDBJ databases">
        <title>Whole genome sequence of Commensalibacter sp.</title>
        <authorList>
            <person name="Charoenyingcharoen P."/>
            <person name="Yukphan P."/>
        </authorList>
    </citation>
    <scope>NUCLEOTIDE SEQUENCE</scope>
    <source>
        <strain evidence="12">TBRC 16381</strain>
    </source>
</reference>
<dbReference type="InterPro" id="IPR035906">
    <property type="entry name" value="MetI-like_sf"/>
</dbReference>
<dbReference type="PROSITE" id="PS50928">
    <property type="entry name" value="ABC_TM1"/>
    <property type="match status" value="1"/>
</dbReference>
<feature type="transmembrane region" description="Helical" evidence="9">
    <location>
        <begin position="157"/>
        <end position="182"/>
    </location>
</feature>
<sequence length="317" mass="34602">MMPLKKSNHRSEKKIIPLFFSGMTWFSSVLILLIFLGLILELFGQGQLAFSTFGFDFLTNEVWNPVTKQFSARAALIGTLVSSFIGVMIALPVSFGCAYCLSEILPKKVAKYITAATQLLAAIPSIIFGMWGFFVVVPGMANYVQPFLKWIFGDVPFLQLLFSGGTFGIGILTAGIILAVMITPFITAVMQEAFSNTPAMLKESAYSLGATRWEVMHHVTLPWVQKVVVGGVVLGWGRALGETMAVTFVIGNAHHAGWSLFMPSNTIASLIALEFPESAAGSLKMSSLMALGSVLMLISFIVLFCSQFLLRQVFKTR</sequence>
<evidence type="ECO:0000256" key="2">
    <source>
        <dbReference type="ARBA" id="ARBA00007069"/>
    </source>
</evidence>
<evidence type="ECO:0000256" key="8">
    <source>
        <dbReference type="ARBA" id="ARBA00023136"/>
    </source>
</evidence>
<dbReference type="Pfam" id="PF00528">
    <property type="entry name" value="BPD_transp_1"/>
    <property type="match status" value="1"/>
</dbReference>
<keyword evidence="3 9" id="KW-0813">Transport</keyword>
<dbReference type="InterPro" id="IPR051124">
    <property type="entry name" value="Phosphate_Transport_Permease"/>
</dbReference>
<feature type="transmembrane region" description="Helical" evidence="9">
    <location>
        <begin position="113"/>
        <end position="137"/>
    </location>
</feature>
<evidence type="ECO:0000256" key="7">
    <source>
        <dbReference type="ARBA" id="ARBA00022989"/>
    </source>
</evidence>
<dbReference type="PANTHER" id="PTHR30425">
    <property type="entry name" value="PHOSPHATE TRANSPORT SYSTEM PERMEASE PROTEIN PST"/>
    <property type="match status" value="1"/>
</dbReference>
<evidence type="ECO:0000256" key="9">
    <source>
        <dbReference type="RuleBase" id="RU363032"/>
    </source>
</evidence>
<keyword evidence="5 10" id="KW-0592">Phosphate transport</keyword>
<dbReference type="Gene3D" id="1.10.3720.10">
    <property type="entry name" value="MetI-like"/>
    <property type="match status" value="1"/>
</dbReference>
<evidence type="ECO:0000259" key="11">
    <source>
        <dbReference type="PROSITE" id="PS50928"/>
    </source>
</evidence>
<dbReference type="Proteomes" id="UP001431634">
    <property type="component" value="Unassembled WGS sequence"/>
</dbReference>
<feature type="transmembrane region" description="Helical" evidence="9">
    <location>
        <begin position="75"/>
        <end position="101"/>
    </location>
</feature>
<evidence type="ECO:0000256" key="3">
    <source>
        <dbReference type="ARBA" id="ARBA00022448"/>
    </source>
</evidence>
<keyword evidence="7 9" id="KW-1133">Transmembrane helix</keyword>
<evidence type="ECO:0000313" key="12">
    <source>
        <dbReference type="EMBL" id="MDI2090797.1"/>
    </source>
</evidence>